<dbReference type="RefSeq" id="WP_161860552.1">
    <property type="nucleotide sequence ID" value="NZ_CP046620.1"/>
</dbReference>
<organism evidence="1 2">
    <name type="scientific">Algicella marina</name>
    <dbReference type="NCBI Taxonomy" id="2683284"/>
    <lineage>
        <taxon>Bacteria</taxon>
        <taxon>Pseudomonadati</taxon>
        <taxon>Pseudomonadota</taxon>
        <taxon>Alphaproteobacteria</taxon>
        <taxon>Rhodobacterales</taxon>
        <taxon>Paracoccaceae</taxon>
        <taxon>Algicella</taxon>
    </lineage>
</organism>
<sequence length="92" mass="9541">MTPKAAAELAVSALIWLSEEPDRMGAFLAQTGADAANIRAAAQDPAFLGAVLDFVLLSDEGVLAFAEQHQVPPETIVAARAALPGGDLPNWT</sequence>
<dbReference type="InterPro" id="IPR021955">
    <property type="entry name" value="DUF3572"/>
</dbReference>
<name>A0A6P1SWF1_9RHOB</name>
<dbReference type="Pfam" id="PF12096">
    <property type="entry name" value="DUF3572"/>
    <property type="match status" value="1"/>
</dbReference>
<proteinExistence type="predicted"/>
<protein>
    <submittedName>
        <fullName evidence="1">DUF3572 family protein</fullName>
    </submittedName>
</protein>
<dbReference type="Proteomes" id="UP000464495">
    <property type="component" value="Chromosome"/>
</dbReference>
<gene>
    <name evidence="1" type="ORF">GO499_01670</name>
</gene>
<dbReference type="KEGG" id="amaq:GO499_01670"/>
<accession>A0A6P1SWF1</accession>
<evidence type="ECO:0000313" key="1">
    <source>
        <dbReference type="EMBL" id="QHQ33980.1"/>
    </source>
</evidence>
<reference evidence="1 2" key="1">
    <citation type="submission" date="2019-12" db="EMBL/GenBank/DDBJ databases">
        <title>Complete genome sequence of Algicella marina strain 9Alg 56(T) isolated from the red alga Tichocarpus crinitus.</title>
        <authorList>
            <person name="Kim S.-G."/>
            <person name="Nedashkovskaya O.I."/>
        </authorList>
    </citation>
    <scope>NUCLEOTIDE SEQUENCE [LARGE SCALE GENOMIC DNA]</scope>
    <source>
        <strain evidence="1 2">9Alg 56</strain>
    </source>
</reference>
<keyword evidence="2" id="KW-1185">Reference proteome</keyword>
<dbReference type="AlphaFoldDB" id="A0A6P1SWF1"/>
<evidence type="ECO:0000313" key="2">
    <source>
        <dbReference type="Proteomes" id="UP000464495"/>
    </source>
</evidence>
<dbReference type="EMBL" id="CP046620">
    <property type="protein sequence ID" value="QHQ33980.1"/>
    <property type="molecule type" value="Genomic_DNA"/>
</dbReference>